<dbReference type="EMBL" id="JRUN01000043">
    <property type="protein sequence ID" value="KHD84756.1"/>
    <property type="molecule type" value="Genomic_DNA"/>
</dbReference>
<dbReference type="Proteomes" id="UP000030588">
    <property type="component" value="Unassembled WGS sequence"/>
</dbReference>
<dbReference type="EMBL" id="JAAIWK010000009">
    <property type="protein sequence ID" value="NEY19801.1"/>
    <property type="molecule type" value="Genomic_DNA"/>
</dbReference>
<accession>A0A0A6VAY2</accession>
<dbReference type="Proteomes" id="UP000476934">
    <property type="component" value="Unassembled WGS sequence"/>
</dbReference>
<reference evidence="1 3" key="1">
    <citation type="submission" date="2014-10" db="EMBL/GenBank/DDBJ databases">
        <title>Draft genome of phytase producing Bacillus ginsengihumi strain M2.11.</title>
        <authorList>
            <person name="Toymentseva A."/>
            <person name="Boulygina E.A."/>
            <person name="Kazakov S.V."/>
            <person name="Kayumov I."/>
            <person name="Suleimanova A.D."/>
            <person name="Mardanova A.M."/>
            <person name="Maria S.N."/>
            <person name="Sergey M.Y."/>
            <person name="Sharipova M.R."/>
        </authorList>
    </citation>
    <scope>NUCLEOTIDE SEQUENCE [LARGE SCALE GENOMIC DNA]</scope>
    <source>
        <strain evidence="1 3">M2.11</strain>
    </source>
</reference>
<evidence type="ECO:0000313" key="1">
    <source>
        <dbReference type="EMBL" id="KHD84756.1"/>
    </source>
</evidence>
<evidence type="ECO:0000313" key="2">
    <source>
        <dbReference type="EMBL" id="NEY19801.1"/>
    </source>
</evidence>
<comment type="caution">
    <text evidence="1">The sequence shown here is derived from an EMBL/GenBank/DDBJ whole genome shotgun (WGS) entry which is preliminary data.</text>
</comment>
<dbReference type="AlphaFoldDB" id="A0A0A6VAY2"/>
<organism evidence="1 3">
    <name type="scientific">Heyndrickxia ginsengihumi</name>
    <dbReference type="NCBI Taxonomy" id="363870"/>
    <lineage>
        <taxon>Bacteria</taxon>
        <taxon>Bacillati</taxon>
        <taxon>Bacillota</taxon>
        <taxon>Bacilli</taxon>
        <taxon>Bacillales</taxon>
        <taxon>Bacillaceae</taxon>
        <taxon>Heyndrickxia</taxon>
    </lineage>
</organism>
<proteinExistence type="predicted"/>
<dbReference type="OrthoDB" id="2360753at2"/>
<name>A0A0A6VAY2_9BACI</name>
<dbReference type="Pfam" id="PF10850">
    <property type="entry name" value="DUF2653"/>
    <property type="match status" value="1"/>
</dbReference>
<reference evidence="2" key="2">
    <citation type="submission" date="2020-02" db="EMBL/GenBank/DDBJ databases">
        <authorList>
            <person name="Feng H."/>
        </authorList>
    </citation>
    <scope>NUCLEOTIDE SEQUENCE [LARGE SCALE GENOMIC DNA]</scope>
    <source>
        <strain evidence="2">Gsoil 114</strain>
    </source>
</reference>
<dbReference type="STRING" id="363870.NG54_13375"/>
<dbReference type="RefSeq" id="WP_035355374.1">
    <property type="nucleotide sequence ID" value="NZ_JAAIWK010000009.1"/>
</dbReference>
<protein>
    <submittedName>
        <fullName evidence="2">YxcD family protein</fullName>
    </submittedName>
</protein>
<evidence type="ECO:0000313" key="4">
    <source>
        <dbReference type="Proteomes" id="UP000476934"/>
    </source>
</evidence>
<dbReference type="InterPro" id="IPR020516">
    <property type="entry name" value="Uncharacterised_YxcD"/>
</dbReference>
<reference evidence="2 4" key="3">
    <citation type="submission" date="2020-03" db="EMBL/GenBank/DDBJ databases">
        <title>Bacillus aquiflavi sp. nov., isolated from yellow water of strong flavor Chinese baijiu in Yibin region of China.</title>
        <authorList>
            <person name="Xie J."/>
        </authorList>
    </citation>
    <scope>NUCLEOTIDE SEQUENCE [LARGE SCALE GENOMIC DNA]</scope>
    <source>
        <strain evidence="2 4">Gsoil 114</strain>
    </source>
</reference>
<keyword evidence="4" id="KW-1185">Reference proteome</keyword>
<sequence>MEELKLYEQEIINAICTYVADQHYVYPENVMVELTYEDDEGYGAEIEVNGKMQSPLTEPKVVEAIRKWLEEEYQLDPFAVSLRLDIEDAEGIVAYVNE</sequence>
<gene>
    <name evidence="2" type="ORF">G4D61_07425</name>
    <name evidence="1" type="ORF">NG54_13375</name>
</gene>
<evidence type="ECO:0000313" key="3">
    <source>
        <dbReference type="Proteomes" id="UP000030588"/>
    </source>
</evidence>